<accession>W3X7E6</accession>
<dbReference type="RefSeq" id="XP_007833728.1">
    <property type="nucleotide sequence ID" value="XM_007835537.1"/>
</dbReference>
<dbReference type="EMBL" id="KI912112">
    <property type="protein sequence ID" value="ETS81954.1"/>
    <property type="molecule type" value="Genomic_DNA"/>
</dbReference>
<dbReference type="InParanoid" id="W3X7E6"/>
<organism evidence="1 2">
    <name type="scientific">Pestalotiopsis fici (strain W106-1 / CGMCC3.15140)</name>
    <dbReference type="NCBI Taxonomy" id="1229662"/>
    <lineage>
        <taxon>Eukaryota</taxon>
        <taxon>Fungi</taxon>
        <taxon>Dikarya</taxon>
        <taxon>Ascomycota</taxon>
        <taxon>Pezizomycotina</taxon>
        <taxon>Sordariomycetes</taxon>
        <taxon>Xylariomycetidae</taxon>
        <taxon>Amphisphaeriales</taxon>
        <taxon>Sporocadaceae</taxon>
        <taxon>Pestalotiopsis</taxon>
    </lineage>
</organism>
<protein>
    <recommendedName>
        <fullName evidence="3">F-box domain-containing protein</fullName>
    </recommendedName>
</protein>
<dbReference type="KEGG" id="pfy:PFICI_06956"/>
<dbReference type="Proteomes" id="UP000030651">
    <property type="component" value="Unassembled WGS sequence"/>
</dbReference>
<dbReference type="OrthoDB" id="5229512at2759"/>
<dbReference type="PANTHER" id="PTHR42085">
    <property type="entry name" value="F-BOX DOMAIN-CONTAINING PROTEIN"/>
    <property type="match status" value="1"/>
</dbReference>
<evidence type="ECO:0000313" key="1">
    <source>
        <dbReference type="EMBL" id="ETS81954.1"/>
    </source>
</evidence>
<dbReference type="InterPro" id="IPR038883">
    <property type="entry name" value="AN11006-like"/>
</dbReference>
<gene>
    <name evidence="1" type="ORF">PFICI_06956</name>
</gene>
<dbReference type="PANTHER" id="PTHR42085:SF2">
    <property type="entry name" value="F-BOX DOMAIN-CONTAINING PROTEIN"/>
    <property type="match status" value="1"/>
</dbReference>
<evidence type="ECO:0000313" key="2">
    <source>
        <dbReference type="Proteomes" id="UP000030651"/>
    </source>
</evidence>
<dbReference type="eggNOG" id="ENOG502RKZH">
    <property type="taxonomic scope" value="Eukaryota"/>
</dbReference>
<proteinExistence type="predicted"/>
<dbReference type="AlphaFoldDB" id="W3X7E6"/>
<dbReference type="GeneID" id="19271969"/>
<name>W3X7E6_PESFW</name>
<sequence length="248" mass="28275">MGGQYFRFFDLPGELRTAILEHLVVMDSDIPIFAMRETCVQSSPMLLTDLLLVCHQMNREASGLFYTQNKFIVNLGSRRMYSEITQDGQLFSPEVMDARRRIRSLSLRMRRISGDFERLVVPAVKDMILNGSLRVLDVGILAQDTSAQKTVVCDLRPHSVSRDLGAASVVKTTPFQALLQLLVDPDLEQVTLWVSLIHWSLWCPYHSTIKKHAKLDSYKDGVSIDWRRLVEDFSDGSSITKVQRPRFA</sequence>
<evidence type="ECO:0008006" key="3">
    <source>
        <dbReference type="Google" id="ProtNLM"/>
    </source>
</evidence>
<keyword evidence="2" id="KW-1185">Reference proteome</keyword>
<dbReference type="HOGENOM" id="CLU_075634_0_0_1"/>
<reference evidence="2" key="1">
    <citation type="journal article" date="2015" name="BMC Genomics">
        <title>Genomic and transcriptomic analysis of the endophytic fungus Pestalotiopsis fici reveals its lifestyle and high potential for synthesis of natural products.</title>
        <authorList>
            <person name="Wang X."/>
            <person name="Zhang X."/>
            <person name="Liu L."/>
            <person name="Xiang M."/>
            <person name="Wang W."/>
            <person name="Sun X."/>
            <person name="Che Y."/>
            <person name="Guo L."/>
            <person name="Liu G."/>
            <person name="Guo L."/>
            <person name="Wang C."/>
            <person name="Yin W.B."/>
            <person name="Stadler M."/>
            <person name="Zhang X."/>
            <person name="Liu X."/>
        </authorList>
    </citation>
    <scope>NUCLEOTIDE SEQUENCE [LARGE SCALE GENOMIC DNA]</scope>
    <source>
        <strain evidence="2">W106-1 / CGMCC3.15140</strain>
    </source>
</reference>